<dbReference type="GO" id="GO:0016491">
    <property type="term" value="F:oxidoreductase activity"/>
    <property type="evidence" value="ECO:0007669"/>
    <property type="project" value="UniProtKB-KW"/>
</dbReference>
<dbReference type="SUPFAM" id="SSF51735">
    <property type="entry name" value="NAD(P)-binding Rossmann-fold domains"/>
    <property type="match status" value="1"/>
</dbReference>
<dbReference type="InterPro" id="IPR028939">
    <property type="entry name" value="P5C_Rdtase_cat_N"/>
</dbReference>
<name>A0A0D0KQC4_9PSED</name>
<evidence type="ECO:0000259" key="2">
    <source>
        <dbReference type="Pfam" id="PF03807"/>
    </source>
</evidence>
<dbReference type="OrthoDB" id="1523398at2"/>
<dbReference type="PANTHER" id="PTHR14239:SF10">
    <property type="entry name" value="REDUCTASE"/>
    <property type="match status" value="1"/>
</dbReference>
<proteinExistence type="predicted"/>
<dbReference type="AlphaFoldDB" id="A0A0D0KQC4"/>
<gene>
    <name evidence="3" type="ORF">RU08_12575</name>
</gene>
<dbReference type="Gene3D" id="3.40.50.720">
    <property type="entry name" value="NAD(P)-binding Rossmann-like Domain"/>
    <property type="match status" value="1"/>
</dbReference>
<dbReference type="InterPro" id="IPR036291">
    <property type="entry name" value="NAD(P)-bd_dom_sf"/>
</dbReference>
<reference evidence="3 4" key="1">
    <citation type="submission" date="2014-12" db="EMBL/GenBank/DDBJ databases">
        <title>16Stimator: statistical estimation of ribosomal gene copy numbers from draft genome assemblies.</title>
        <authorList>
            <person name="Perisin M.A."/>
            <person name="Vetter M."/>
            <person name="Gilbert J.A."/>
            <person name="Bergelson J."/>
        </authorList>
    </citation>
    <scope>NUCLEOTIDE SEQUENCE [LARGE SCALE GENOMIC DNA]</scope>
    <source>
        <strain evidence="3 4">MEJ086</strain>
    </source>
</reference>
<keyword evidence="3" id="KW-0472">Membrane</keyword>
<dbReference type="RefSeq" id="WP_042554156.1">
    <property type="nucleotide sequence ID" value="NZ_JXQW01000029.1"/>
</dbReference>
<dbReference type="Pfam" id="PF03807">
    <property type="entry name" value="F420_oxidored"/>
    <property type="match status" value="1"/>
</dbReference>
<evidence type="ECO:0000313" key="3">
    <source>
        <dbReference type="EMBL" id="KIQ00230.1"/>
    </source>
</evidence>
<dbReference type="InterPro" id="IPR051267">
    <property type="entry name" value="STEAP_metalloreductase"/>
</dbReference>
<comment type="caution">
    <text evidence="3">The sequence shown here is derived from an EMBL/GenBank/DDBJ whole genome shotgun (WGS) entry which is preliminary data.</text>
</comment>
<keyword evidence="1" id="KW-0560">Oxidoreductase</keyword>
<dbReference type="Proteomes" id="UP000032068">
    <property type="component" value="Unassembled WGS sequence"/>
</dbReference>
<dbReference type="PANTHER" id="PTHR14239">
    <property type="entry name" value="DUDULIN-RELATED"/>
    <property type="match status" value="1"/>
</dbReference>
<evidence type="ECO:0000313" key="4">
    <source>
        <dbReference type="Proteomes" id="UP000032068"/>
    </source>
</evidence>
<protein>
    <submittedName>
        <fullName evidence="3">Transmembrane reductase oxidoreductase</fullName>
    </submittedName>
</protein>
<keyword evidence="3" id="KW-0812">Transmembrane</keyword>
<dbReference type="EMBL" id="JXQW01000029">
    <property type="protein sequence ID" value="KIQ00230.1"/>
    <property type="molecule type" value="Genomic_DNA"/>
</dbReference>
<evidence type="ECO:0000256" key="1">
    <source>
        <dbReference type="ARBA" id="ARBA00023002"/>
    </source>
</evidence>
<organism evidence="3 4">
    <name type="scientific">Pseudomonas fulva</name>
    <dbReference type="NCBI Taxonomy" id="47880"/>
    <lineage>
        <taxon>Bacteria</taxon>
        <taxon>Pseudomonadati</taxon>
        <taxon>Pseudomonadota</taxon>
        <taxon>Gammaproteobacteria</taxon>
        <taxon>Pseudomonadales</taxon>
        <taxon>Pseudomonadaceae</taxon>
        <taxon>Pseudomonas</taxon>
    </lineage>
</organism>
<sequence>MKIGILGSGSMGGQLGVIFSKLGHEVTFSYSRSERKPANLAAAGGNAKTGTPREAAEHAELVLLAVHWLDLDDVLAQAGDLPGKVVLSCTMPLDAGNSELVVGHTDSGAESIACRLPSSHIVASFQATSSELLFDVFEARDSSPRPCIVYCGDHAPSKARAAALLAQIAFDHVDAGPLRIARLAEPFGMLATALAYGHEEGPKWVYHFSRLE</sequence>
<accession>A0A0D0KQC4</accession>
<feature type="domain" description="Pyrroline-5-carboxylate reductase catalytic N-terminal" evidence="2">
    <location>
        <begin position="2"/>
        <end position="91"/>
    </location>
</feature>